<feature type="transmembrane region" description="Helical" evidence="2">
    <location>
        <begin position="6"/>
        <end position="24"/>
    </location>
</feature>
<evidence type="ECO:0000313" key="4">
    <source>
        <dbReference type="Proteomes" id="UP000326091"/>
    </source>
</evidence>
<organism evidence="3 4">
    <name type="scientific">Phocaeicola vulgatus</name>
    <name type="common">Bacteroides vulgatus</name>
    <dbReference type="NCBI Taxonomy" id="821"/>
    <lineage>
        <taxon>Bacteria</taxon>
        <taxon>Pseudomonadati</taxon>
        <taxon>Bacteroidota</taxon>
        <taxon>Bacteroidia</taxon>
        <taxon>Bacteroidales</taxon>
        <taxon>Bacteroidaceae</taxon>
        <taxon>Phocaeicola</taxon>
    </lineage>
</organism>
<keyword evidence="2" id="KW-0812">Transmembrane</keyword>
<dbReference type="Proteomes" id="UP000326091">
    <property type="component" value="Chromosome"/>
</dbReference>
<reference evidence="3 4" key="1">
    <citation type="submission" date="2019-09" db="EMBL/GenBank/DDBJ databases">
        <title>Commensal-derived Metabolites Govern Vibrio cholerae Pathogenesis in Host.</title>
        <authorList>
            <person name="Yoon S.S."/>
            <person name="Yoon M.Y."/>
        </authorList>
    </citation>
    <scope>NUCLEOTIDE SEQUENCE [LARGE SCALE GENOMIC DNA]</scope>
    <source>
        <strain evidence="3 4">VIC01</strain>
    </source>
</reference>
<evidence type="ECO:0000313" key="3">
    <source>
        <dbReference type="EMBL" id="QEW36518.1"/>
    </source>
</evidence>
<gene>
    <name evidence="3" type="ORF">VIC01_02070</name>
</gene>
<dbReference type="AlphaFoldDB" id="A0A5P3AUI1"/>
<protein>
    <submittedName>
        <fullName evidence="3">Uncharacterized protein</fullName>
    </submittedName>
</protein>
<keyword evidence="2" id="KW-0472">Membrane</keyword>
<feature type="region of interest" description="Disordered" evidence="1">
    <location>
        <begin position="34"/>
        <end position="101"/>
    </location>
</feature>
<keyword evidence="2" id="KW-1133">Transmembrane helix</keyword>
<dbReference type="EMBL" id="CP043529">
    <property type="protein sequence ID" value="QEW36518.1"/>
    <property type="molecule type" value="Genomic_DNA"/>
</dbReference>
<name>A0A5P3AUI1_PHOVU</name>
<accession>A0A5P3AUI1</accession>
<feature type="compositionally biased region" description="Basic and acidic residues" evidence="1">
    <location>
        <begin position="59"/>
        <end position="81"/>
    </location>
</feature>
<dbReference type="GeneID" id="92988640"/>
<evidence type="ECO:0000256" key="1">
    <source>
        <dbReference type="SAM" id="MobiDB-lite"/>
    </source>
</evidence>
<feature type="compositionally biased region" description="Acidic residues" evidence="1">
    <location>
        <begin position="39"/>
        <end position="49"/>
    </location>
</feature>
<dbReference type="RefSeq" id="WP_004295626.1">
    <property type="nucleotide sequence ID" value="NZ_CAXTGH010000007.1"/>
</dbReference>
<feature type="compositionally biased region" description="Acidic residues" evidence="1">
    <location>
        <begin position="82"/>
        <end position="91"/>
    </location>
</feature>
<evidence type="ECO:0000256" key="2">
    <source>
        <dbReference type="SAM" id="Phobius"/>
    </source>
</evidence>
<proteinExistence type="predicted"/>
<sequence length="142" mass="16058">MQYGQIVFLLFIVLLLYYAVLIVLDIQKTKAAQAAEQDGQTEEEIDISDEAQTFKPVKISRDEPVKKQEASEKEEASRKDEAEEPDAQEPLDTEKPFHRPGYREAIMTDGILVEDIIHEINRLAETGTSDLGTVIFNCENAM</sequence>